<dbReference type="EMBL" id="KZ857394">
    <property type="protein sequence ID" value="RDX51452.1"/>
    <property type="molecule type" value="Genomic_DNA"/>
</dbReference>
<sequence length="90" mass="10455">MPRPRRGRWPYRVVPFPTPFGPMDEEGFEPSQPEFGPFTSTQIHLRALVEERYHNQIGSHKALVAILRMFLALLPDARYDGPCKYERPST</sequence>
<evidence type="ECO:0000313" key="2">
    <source>
        <dbReference type="Proteomes" id="UP000256964"/>
    </source>
</evidence>
<keyword evidence="2" id="KW-1185">Reference proteome</keyword>
<dbReference type="Proteomes" id="UP000256964">
    <property type="component" value="Unassembled WGS sequence"/>
</dbReference>
<protein>
    <submittedName>
        <fullName evidence="1">Uncharacterized protein</fullName>
    </submittedName>
</protein>
<gene>
    <name evidence="1" type="ORF">OH76DRAFT_1401315</name>
</gene>
<accession>A0A371DG17</accession>
<reference evidence="1 2" key="1">
    <citation type="journal article" date="2018" name="Biotechnol. Biofuels">
        <title>Integrative visual omics of the white-rot fungus Polyporus brumalis exposes the biotechnological potential of its oxidative enzymes for delignifying raw plant biomass.</title>
        <authorList>
            <person name="Miyauchi S."/>
            <person name="Rancon A."/>
            <person name="Drula E."/>
            <person name="Hage H."/>
            <person name="Chaduli D."/>
            <person name="Favel A."/>
            <person name="Grisel S."/>
            <person name="Henrissat B."/>
            <person name="Herpoel-Gimbert I."/>
            <person name="Ruiz-Duenas F.J."/>
            <person name="Chevret D."/>
            <person name="Hainaut M."/>
            <person name="Lin J."/>
            <person name="Wang M."/>
            <person name="Pangilinan J."/>
            <person name="Lipzen A."/>
            <person name="Lesage-Meessen L."/>
            <person name="Navarro D."/>
            <person name="Riley R."/>
            <person name="Grigoriev I.V."/>
            <person name="Zhou S."/>
            <person name="Raouche S."/>
            <person name="Rosso M.N."/>
        </authorList>
    </citation>
    <scope>NUCLEOTIDE SEQUENCE [LARGE SCALE GENOMIC DNA]</scope>
    <source>
        <strain evidence="1 2">BRFM 1820</strain>
    </source>
</reference>
<name>A0A371DG17_9APHY</name>
<proteinExistence type="predicted"/>
<dbReference type="AlphaFoldDB" id="A0A371DG17"/>
<organism evidence="1 2">
    <name type="scientific">Lentinus brumalis</name>
    <dbReference type="NCBI Taxonomy" id="2498619"/>
    <lineage>
        <taxon>Eukaryota</taxon>
        <taxon>Fungi</taxon>
        <taxon>Dikarya</taxon>
        <taxon>Basidiomycota</taxon>
        <taxon>Agaricomycotina</taxon>
        <taxon>Agaricomycetes</taxon>
        <taxon>Polyporales</taxon>
        <taxon>Polyporaceae</taxon>
        <taxon>Lentinus</taxon>
    </lineage>
</organism>
<evidence type="ECO:0000313" key="1">
    <source>
        <dbReference type="EMBL" id="RDX51452.1"/>
    </source>
</evidence>